<organism evidence="1 2">
    <name type="scientific">Pocillopora meandrina</name>
    <dbReference type="NCBI Taxonomy" id="46732"/>
    <lineage>
        <taxon>Eukaryota</taxon>
        <taxon>Metazoa</taxon>
        <taxon>Cnidaria</taxon>
        <taxon>Anthozoa</taxon>
        <taxon>Hexacorallia</taxon>
        <taxon>Scleractinia</taxon>
        <taxon>Astrocoeniina</taxon>
        <taxon>Pocilloporidae</taxon>
        <taxon>Pocillopora</taxon>
    </lineage>
</organism>
<dbReference type="Proteomes" id="UP001159428">
    <property type="component" value="Unassembled WGS sequence"/>
</dbReference>
<name>A0AAU9WS01_9CNID</name>
<proteinExistence type="predicted"/>
<dbReference type="AlphaFoldDB" id="A0AAU9WS01"/>
<dbReference type="EMBL" id="CALNXJ010000020">
    <property type="protein sequence ID" value="CAH3124000.1"/>
    <property type="molecule type" value="Genomic_DNA"/>
</dbReference>
<accession>A0AAU9WS01</accession>
<dbReference type="PANTHER" id="PTHR46177">
    <property type="entry name" value="INTEGRASE CATALYTIC DOMAIN-CONTAINING PROTEIN"/>
    <property type="match status" value="1"/>
</dbReference>
<sequence>MAESEIELLIRREIEGVGRLAGYRNIWHALRLRHHVHVPCSLVARLMKKIDPDGVQDRRARHLTRRNYLSQDQIFAGIILWLEVVKSNNDLRVPAKLYLDTVQSLKGCPRIVRSDCGTENVTLAAIQCSLRATHQDEYAAEKAHRYGSSPANQRIEGWWSFLKRSNSSKSFFSPT</sequence>
<protein>
    <submittedName>
        <fullName evidence="1">Uncharacterized protein</fullName>
    </submittedName>
</protein>
<comment type="caution">
    <text evidence="1">The sequence shown here is derived from an EMBL/GenBank/DDBJ whole genome shotgun (WGS) entry which is preliminary data.</text>
</comment>
<evidence type="ECO:0000313" key="1">
    <source>
        <dbReference type="EMBL" id="CAH3124000.1"/>
    </source>
</evidence>
<reference evidence="1 2" key="1">
    <citation type="submission" date="2022-05" db="EMBL/GenBank/DDBJ databases">
        <authorList>
            <consortium name="Genoscope - CEA"/>
            <person name="William W."/>
        </authorList>
    </citation>
    <scope>NUCLEOTIDE SEQUENCE [LARGE SCALE GENOMIC DNA]</scope>
</reference>
<keyword evidence="2" id="KW-1185">Reference proteome</keyword>
<evidence type="ECO:0000313" key="2">
    <source>
        <dbReference type="Proteomes" id="UP001159428"/>
    </source>
</evidence>
<dbReference type="PANTHER" id="PTHR46177:SF1">
    <property type="entry name" value="INTEGRASE CATALYTIC DOMAIN-CONTAINING PROTEIN"/>
    <property type="match status" value="1"/>
</dbReference>
<gene>
    <name evidence="1" type="ORF">PMEA_00011661</name>
</gene>